<keyword evidence="4" id="KW-0997">Cell inner membrane</keyword>
<keyword evidence="3" id="KW-1003">Cell membrane</keyword>
<dbReference type="GO" id="GO:0005886">
    <property type="term" value="C:plasma membrane"/>
    <property type="evidence" value="ECO:0007669"/>
    <property type="project" value="UniProtKB-SubCell"/>
</dbReference>
<dbReference type="OrthoDB" id="9814020at2"/>
<feature type="transmembrane region" description="Helical" evidence="9">
    <location>
        <begin position="49"/>
        <end position="69"/>
    </location>
</feature>
<keyword evidence="7 9" id="KW-0472">Membrane</keyword>
<comment type="similarity">
    <text evidence="8">Belongs to the TsuA/YedE (TC 9.B.102) family.</text>
</comment>
<feature type="transmembrane region" description="Helical" evidence="9">
    <location>
        <begin position="6"/>
        <end position="28"/>
    </location>
</feature>
<keyword evidence="5 9" id="KW-0812">Transmembrane</keyword>
<dbReference type="PANTHER" id="PTHR30574:SF1">
    <property type="entry name" value="SULPHUR TRANSPORT DOMAIN-CONTAINING PROTEIN"/>
    <property type="match status" value="1"/>
</dbReference>
<comment type="subcellular location">
    <subcellularLocation>
        <location evidence="1">Cell inner membrane</location>
        <topology evidence="1">Multi-pass membrane protein</topology>
    </subcellularLocation>
</comment>
<evidence type="ECO:0000256" key="1">
    <source>
        <dbReference type="ARBA" id="ARBA00004429"/>
    </source>
</evidence>
<evidence type="ECO:0000313" key="10">
    <source>
        <dbReference type="EMBL" id="OQK18669.1"/>
    </source>
</evidence>
<evidence type="ECO:0000256" key="3">
    <source>
        <dbReference type="ARBA" id="ARBA00022475"/>
    </source>
</evidence>
<feature type="transmembrane region" description="Helical" evidence="9">
    <location>
        <begin position="113"/>
        <end position="135"/>
    </location>
</feature>
<dbReference type="PANTHER" id="PTHR30574">
    <property type="entry name" value="INNER MEMBRANE PROTEIN YEDE"/>
    <property type="match status" value="1"/>
</dbReference>
<feature type="transmembrane region" description="Helical" evidence="9">
    <location>
        <begin position="75"/>
        <end position="93"/>
    </location>
</feature>
<gene>
    <name evidence="10" type="ORF">AU255_03380</name>
</gene>
<protein>
    <submittedName>
        <fullName evidence="10">YeeE/YedE family protein</fullName>
    </submittedName>
</protein>
<dbReference type="Proteomes" id="UP000191980">
    <property type="component" value="Unassembled WGS sequence"/>
</dbReference>
<sequence length="142" mass="14985">MENFTPVSALSGGALIGLSVSLLLLFNGRMAGISGIMNGMFSAPKKEEIWRGLFLMGLILGAFIFQLLTNNSLQLRLGYPILLIILGGFLVGFGTRMGNGCTSGHGICGIATFSLRSIAATITFMLSGMITVFILKHLLGVA</sequence>
<proteinExistence type="inferred from homology"/>
<dbReference type="Pfam" id="PF04143">
    <property type="entry name" value="Sulf_transp"/>
    <property type="match status" value="1"/>
</dbReference>
<comment type="caution">
    <text evidence="10">The sequence shown here is derived from an EMBL/GenBank/DDBJ whole genome shotgun (WGS) entry which is preliminary data.</text>
</comment>
<dbReference type="InterPro" id="IPR007272">
    <property type="entry name" value="Sulf_transp_TsuA/YedE"/>
</dbReference>
<keyword evidence="2" id="KW-0813">Transport</keyword>
<dbReference type="STRING" id="1420851.AU255_03380"/>
<name>A0A1V8MAR8_9GAMM</name>
<organism evidence="10 11">
    <name type="scientific">Methyloprofundus sedimenti</name>
    <dbReference type="NCBI Taxonomy" id="1420851"/>
    <lineage>
        <taxon>Bacteria</taxon>
        <taxon>Pseudomonadati</taxon>
        <taxon>Pseudomonadota</taxon>
        <taxon>Gammaproteobacteria</taxon>
        <taxon>Methylococcales</taxon>
        <taxon>Methylococcaceae</taxon>
        <taxon>Methyloprofundus</taxon>
    </lineage>
</organism>
<dbReference type="EMBL" id="LPUF01000001">
    <property type="protein sequence ID" value="OQK18669.1"/>
    <property type="molecule type" value="Genomic_DNA"/>
</dbReference>
<reference evidence="10 11" key="1">
    <citation type="submission" date="2015-12" db="EMBL/GenBank/DDBJ databases">
        <authorList>
            <person name="Shamseldin A."/>
            <person name="Moawad H."/>
            <person name="Abd El-Rahim W.M."/>
            <person name="Sadowsky M.J."/>
        </authorList>
    </citation>
    <scope>NUCLEOTIDE SEQUENCE [LARGE SCALE GENOMIC DNA]</scope>
    <source>
        <strain evidence="10 11">WF1</strain>
    </source>
</reference>
<dbReference type="AlphaFoldDB" id="A0A1V8MAR8"/>
<accession>A0A1V8MAR8</accession>
<evidence type="ECO:0000256" key="8">
    <source>
        <dbReference type="ARBA" id="ARBA00035655"/>
    </source>
</evidence>
<evidence type="ECO:0000256" key="5">
    <source>
        <dbReference type="ARBA" id="ARBA00022692"/>
    </source>
</evidence>
<evidence type="ECO:0000256" key="9">
    <source>
        <dbReference type="SAM" id="Phobius"/>
    </source>
</evidence>
<evidence type="ECO:0000256" key="4">
    <source>
        <dbReference type="ARBA" id="ARBA00022519"/>
    </source>
</evidence>
<evidence type="ECO:0000256" key="6">
    <source>
        <dbReference type="ARBA" id="ARBA00022989"/>
    </source>
</evidence>
<evidence type="ECO:0000256" key="2">
    <source>
        <dbReference type="ARBA" id="ARBA00022448"/>
    </source>
</evidence>
<evidence type="ECO:0000256" key="7">
    <source>
        <dbReference type="ARBA" id="ARBA00023136"/>
    </source>
</evidence>
<keyword evidence="11" id="KW-1185">Reference proteome</keyword>
<keyword evidence="6 9" id="KW-1133">Transmembrane helix</keyword>
<evidence type="ECO:0000313" key="11">
    <source>
        <dbReference type="Proteomes" id="UP000191980"/>
    </source>
</evidence>